<organism evidence="7 8">
    <name type="scientific">Mesorhizobium helmanticense</name>
    <dbReference type="NCBI Taxonomy" id="1776423"/>
    <lineage>
        <taxon>Bacteria</taxon>
        <taxon>Pseudomonadati</taxon>
        <taxon>Pseudomonadota</taxon>
        <taxon>Alphaproteobacteria</taxon>
        <taxon>Hyphomicrobiales</taxon>
        <taxon>Phyllobacteriaceae</taxon>
        <taxon>Mesorhizobium</taxon>
    </lineage>
</organism>
<dbReference type="GO" id="GO:0005886">
    <property type="term" value="C:plasma membrane"/>
    <property type="evidence" value="ECO:0007669"/>
    <property type="project" value="UniProtKB-SubCell"/>
</dbReference>
<name>A0A2T4ILD0_9HYPH</name>
<dbReference type="PANTHER" id="PTHR30482:SF20">
    <property type="entry name" value="HIGH-AFFINITY BRANCHED-CHAIN AMINO ACID TRANSPORT SYSTEM PERMEASE PROTEIN LIVM"/>
    <property type="match status" value="1"/>
</dbReference>
<dbReference type="InterPro" id="IPR043428">
    <property type="entry name" value="LivM-like"/>
</dbReference>
<feature type="transmembrane region" description="Helical" evidence="6">
    <location>
        <begin position="233"/>
        <end position="252"/>
    </location>
</feature>
<feature type="transmembrane region" description="Helical" evidence="6">
    <location>
        <begin position="42"/>
        <end position="62"/>
    </location>
</feature>
<gene>
    <name evidence="7" type="ORF">C9427_31585</name>
</gene>
<evidence type="ECO:0000256" key="6">
    <source>
        <dbReference type="SAM" id="Phobius"/>
    </source>
</evidence>
<keyword evidence="8" id="KW-1185">Reference proteome</keyword>
<protein>
    <submittedName>
        <fullName evidence="7">Branched-chain amino acid ABC transporter permease</fullName>
    </submittedName>
</protein>
<dbReference type="AlphaFoldDB" id="A0A2T4ILD0"/>
<evidence type="ECO:0000256" key="5">
    <source>
        <dbReference type="ARBA" id="ARBA00023136"/>
    </source>
</evidence>
<feature type="transmembrane region" description="Helical" evidence="6">
    <location>
        <begin position="182"/>
        <end position="203"/>
    </location>
</feature>
<keyword evidence="5 6" id="KW-0472">Membrane</keyword>
<dbReference type="PANTHER" id="PTHR30482">
    <property type="entry name" value="HIGH-AFFINITY BRANCHED-CHAIN AMINO ACID TRANSPORT SYSTEM PERMEASE"/>
    <property type="match status" value="1"/>
</dbReference>
<dbReference type="InterPro" id="IPR001851">
    <property type="entry name" value="ABC_transp_permease"/>
</dbReference>
<keyword evidence="2" id="KW-1003">Cell membrane</keyword>
<keyword evidence="4 6" id="KW-1133">Transmembrane helix</keyword>
<feature type="transmembrane region" description="Helical" evidence="6">
    <location>
        <begin position="307"/>
        <end position="326"/>
    </location>
</feature>
<evidence type="ECO:0000313" key="7">
    <source>
        <dbReference type="EMBL" id="PTE06425.1"/>
    </source>
</evidence>
<accession>A0A2T4ILD0</accession>
<dbReference type="Proteomes" id="UP000240259">
    <property type="component" value="Unassembled WGS sequence"/>
</dbReference>
<evidence type="ECO:0000313" key="8">
    <source>
        <dbReference type="Proteomes" id="UP000240259"/>
    </source>
</evidence>
<dbReference type="EMBL" id="PZJX01000068">
    <property type="protein sequence ID" value="PTE06425.1"/>
    <property type="molecule type" value="Genomic_DNA"/>
</dbReference>
<evidence type="ECO:0000256" key="3">
    <source>
        <dbReference type="ARBA" id="ARBA00022692"/>
    </source>
</evidence>
<feature type="transmembrane region" description="Helical" evidence="6">
    <location>
        <begin position="123"/>
        <end position="140"/>
    </location>
</feature>
<sequence length="361" mass="38468">MTETRPMSRSSMSRSAKTDLAISLVLIAAAIALPFMVDSRYILGQIVLALFYATIASQWNLLFGFSGIFSLAQMAIFAFGGYATAMFCFYFGWNVWAALVPGALGAVLFSLVVGLACLRLTGVYVALLTLAIAQTMYLLIVTDTECFVMVGSVCRQFTGGAVGFARFGDLGTRALLRAQWLVGNYAIIAVLFALTMVFTYAIVKSPIGLAFRALKDNPGYAVARGVNRFQAQLLVFGISAFFTGLAGGFYAAHFQAIGPGVLSMSQLMFIIAIVVVGGVGTFWGPLVGTVVLVLADELMRESGEFRTLGLGLIIALSVVLMPKGLVGRFGDLVHWLARRRASPDSNTAVSNIVQSPAPAGK</sequence>
<dbReference type="CDD" id="cd06581">
    <property type="entry name" value="TM_PBP1_LivM_like"/>
    <property type="match status" value="1"/>
</dbReference>
<dbReference type="OrthoDB" id="9804361at2"/>
<reference evidence="7 8" key="1">
    <citation type="submission" date="2018-03" db="EMBL/GenBank/DDBJ databases">
        <title>Genome sequence of the symbiotic type strain Mesorhizobium helmanticense CSLC115NT isolated from Lotus corniculatus nodules.</title>
        <authorList>
            <person name="Sannazzaro A.I."/>
            <person name="Torres Tejerizo G.A."/>
            <person name="Dip D."/>
            <person name="Caballero M."/>
            <person name="Pistorio M."/>
            <person name="Estrella M.J."/>
        </authorList>
    </citation>
    <scope>NUCLEOTIDE SEQUENCE [LARGE SCALE GENOMIC DNA]</scope>
    <source>
        <strain evidence="7 8">CSLC115N</strain>
    </source>
</reference>
<dbReference type="GO" id="GO:0015658">
    <property type="term" value="F:branched-chain amino acid transmembrane transporter activity"/>
    <property type="evidence" value="ECO:0007669"/>
    <property type="project" value="InterPro"/>
</dbReference>
<proteinExistence type="predicted"/>
<feature type="transmembrane region" description="Helical" evidence="6">
    <location>
        <begin position="74"/>
        <end position="93"/>
    </location>
</feature>
<feature type="transmembrane region" description="Helical" evidence="6">
    <location>
        <begin position="99"/>
        <end position="118"/>
    </location>
</feature>
<comment type="subcellular location">
    <subcellularLocation>
        <location evidence="1">Cell membrane</location>
        <topology evidence="1">Multi-pass membrane protein</topology>
    </subcellularLocation>
</comment>
<evidence type="ECO:0000256" key="4">
    <source>
        <dbReference type="ARBA" id="ARBA00022989"/>
    </source>
</evidence>
<feature type="transmembrane region" description="Helical" evidence="6">
    <location>
        <begin position="267"/>
        <end position="295"/>
    </location>
</feature>
<comment type="caution">
    <text evidence="7">The sequence shown here is derived from an EMBL/GenBank/DDBJ whole genome shotgun (WGS) entry which is preliminary data.</text>
</comment>
<evidence type="ECO:0000256" key="2">
    <source>
        <dbReference type="ARBA" id="ARBA00022475"/>
    </source>
</evidence>
<evidence type="ECO:0000256" key="1">
    <source>
        <dbReference type="ARBA" id="ARBA00004651"/>
    </source>
</evidence>
<dbReference type="Pfam" id="PF02653">
    <property type="entry name" value="BPD_transp_2"/>
    <property type="match status" value="1"/>
</dbReference>
<keyword evidence="3 6" id="KW-0812">Transmembrane</keyword>